<dbReference type="OrthoDB" id="271111at2759"/>
<evidence type="ECO:0000313" key="3">
    <source>
        <dbReference type="EMBL" id="QQP39537.1"/>
    </source>
</evidence>
<evidence type="ECO:0000313" key="4">
    <source>
        <dbReference type="Proteomes" id="UP000595437"/>
    </source>
</evidence>
<dbReference type="SMART" id="SM01310">
    <property type="entry name" value="RICTOR_V"/>
    <property type="match status" value="1"/>
</dbReference>
<feature type="domain" description="Rapamycin-insensitive companion of mTOR" evidence="2">
    <location>
        <begin position="152"/>
        <end position="224"/>
    </location>
</feature>
<proteinExistence type="predicted"/>
<gene>
    <name evidence="3" type="ORF">FKW44_020455</name>
</gene>
<dbReference type="GO" id="GO:0051897">
    <property type="term" value="P:positive regulation of phosphatidylinositol 3-kinase/protein kinase B signal transduction"/>
    <property type="evidence" value="ECO:0007669"/>
    <property type="project" value="TreeGrafter"/>
</dbReference>
<evidence type="ECO:0000259" key="2">
    <source>
        <dbReference type="SMART" id="SM01310"/>
    </source>
</evidence>
<evidence type="ECO:0000256" key="1">
    <source>
        <dbReference type="SAM" id="MobiDB-lite"/>
    </source>
</evidence>
<feature type="non-terminal residue" evidence="3">
    <location>
        <position position="434"/>
    </location>
</feature>
<dbReference type="Pfam" id="PF14668">
    <property type="entry name" value="RICTOR_V"/>
    <property type="match status" value="1"/>
</dbReference>
<feature type="non-terminal residue" evidence="3">
    <location>
        <position position="1"/>
    </location>
</feature>
<dbReference type="PANTHER" id="PTHR13298">
    <property type="entry name" value="CYTOSOLIC REGULATOR PIANISSIMO"/>
    <property type="match status" value="1"/>
</dbReference>
<feature type="compositionally biased region" description="Basic residues" evidence="1">
    <location>
        <begin position="337"/>
        <end position="350"/>
    </location>
</feature>
<dbReference type="InterPro" id="IPR029453">
    <property type="entry name" value="Rictor_IV"/>
</dbReference>
<feature type="region of interest" description="Disordered" evidence="1">
    <location>
        <begin position="257"/>
        <end position="286"/>
    </location>
</feature>
<dbReference type="EMBL" id="CP045903">
    <property type="protein sequence ID" value="QQP39537.1"/>
    <property type="molecule type" value="Genomic_DNA"/>
</dbReference>
<dbReference type="Proteomes" id="UP000595437">
    <property type="component" value="Chromosome 14"/>
</dbReference>
<protein>
    <submittedName>
        <fullName evidence="3">Rapamycininsensitive companion of mTORlike</fullName>
    </submittedName>
</protein>
<dbReference type="SMART" id="SM01303">
    <property type="entry name" value="RasGEF_N_2"/>
    <property type="match status" value="1"/>
</dbReference>
<sequence length="434" mass="49130">ISSTALEILDEACDDKMNLEAVICSFASQRSKFEERFLEEKSLRWGLVLTRLLGSSRRFRSQISLIEEEIKKWSDEYNISYVRLVEDLLNESFTLHQKDDDGTYGRRKYGPHLLRIYSFHPICMGSSQKDSAFWPMLQTIRLARIPQEDSALLAYKSAIWGICHVASSPGGARIVEQHGGIRRIVDIALSNEIYSLRGTAYYALSLVATNRVGANALSHLQWNSLRFGREENWPVLEDWFLNQLYLLKERARRESEDLSEMDDLSGSSNKEEYEDDDNQKTLTPANIDSYFGSTSFDRSSRSSGRNKLSSLFRSLSLSDSASGERVLSRLSEGRQSISRKIKRSLSRRSSIKSSRRDSLLSGKTTSSVESDQESSAPVSCKRLSFSSEVNDESDSIHTDTSPIKAESVNAGLENIDEEDPQDRKSRPTSPRRDA</sequence>
<keyword evidence="4" id="KW-1185">Reference proteome</keyword>
<organism evidence="3 4">
    <name type="scientific">Caligus rogercresseyi</name>
    <name type="common">Sea louse</name>
    <dbReference type="NCBI Taxonomy" id="217165"/>
    <lineage>
        <taxon>Eukaryota</taxon>
        <taxon>Metazoa</taxon>
        <taxon>Ecdysozoa</taxon>
        <taxon>Arthropoda</taxon>
        <taxon>Crustacea</taxon>
        <taxon>Multicrustacea</taxon>
        <taxon>Hexanauplia</taxon>
        <taxon>Copepoda</taxon>
        <taxon>Siphonostomatoida</taxon>
        <taxon>Caligidae</taxon>
        <taxon>Caligus</taxon>
    </lineage>
</organism>
<dbReference type="InterPro" id="IPR029452">
    <property type="entry name" value="RICTOR_V"/>
</dbReference>
<name>A0A7T8JY44_CALRO</name>
<dbReference type="Pfam" id="PF14663">
    <property type="entry name" value="RasGEF_N_2"/>
    <property type="match status" value="1"/>
</dbReference>
<feature type="region of interest" description="Disordered" evidence="1">
    <location>
        <begin position="327"/>
        <end position="434"/>
    </location>
</feature>
<dbReference type="InterPro" id="IPR028268">
    <property type="entry name" value="Pianissimo_fam"/>
</dbReference>
<dbReference type="GO" id="GO:0031932">
    <property type="term" value="C:TORC2 complex"/>
    <property type="evidence" value="ECO:0007669"/>
    <property type="project" value="InterPro"/>
</dbReference>
<dbReference type="AlphaFoldDB" id="A0A7T8JY44"/>
<dbReference type="PANTHER" id="PTHR13298:SF11">
    <property type="entry name" value="RAPAMYCIN-INSENSITIVE COMPANION OF MTOR"/>
    <property type="match status" value="1"/>
</dbReference>
<feature type="compositionally biased region" description="Polar residues" evidence="1">
    <location>
        <begin position="362"/>
        <end position="377"/>
    </location>
</feature>
<feature type="compositionally biased region" description="Basic and acidic residues" evidence="1">
    <location>
        <begin position="421"/>
        <end position="434"/>
    </location>
</feature>
<dbReference type="GO" id="GO:0043539">
    <property type="term" value="F:protein serine/threonine kinase activator activity"/>
    <property type="evidence" value="ECO:0007669"/>
    <property type="project" value="TreeGrafter"/>
</dbReference>
<accession>A0A7T8JY44</accession>
<reference evidence="4" key="1">
    <citation type="submission" date="2021-01" db="EMBL/GenBank/DDBJ databases">
        <title>Caligus Genome Assembly.</title>
        <authorList>
            <person name="Gallardo-Escarate C."/>
        </authorList>
    </citation>
    <scope>NUCLEOTIDE SEQUENCE [LARGE SCALE GENOMIC DNA]</scope>
</reference>
<dbReference type="GO" id="GO:0038203">
    <property type="term" value="P:TORC2 signaling"/>
    <property type="evidence" value="ECO:0007669"/>
    <property type="project" value="TreeGrafter"/>
</dbReference>